<dbReference type="Proteomes" id="UP000279422">
    <property type="component" value="Unassembled WGS sequence"/>
</dbReference>
<dbReference type="PROSITE" id="PS00913">
    <property type="entry name" value="ADH_IRON_1"/>
    <property type="match status" value="1"/>
</dbReference>
<dbReference type="Gene3D" id="3.40.50.1970">
    <property type="match status" value="1"/>
</dbReference>
<evidence type="ECO:0000313" key="6">
    <source>
        <dbReference type="EMBL" id="RLE10402.1"/>
    </source>
</evidence>
<reference evidence="6 7" key="1">
    <citation type="submission" date="2018-06" db="EMBL/GenBank/DDBJ databases">
        <title>Extensive metabolic versatility and redundancy in microbially diverse, dynamic hydrothermal sediments.</title>
        <authorList>
            <person name="Dombrowski N."/>
            <person name="Teske A."/>
            <person name="Baker B.J."/>
        </authorList>
    </citation>
    <scope>NUCLEOTIDE SEQUENCE [LARGE SCALE GENOMIC DNA]</scope>
    <source>
        <strain evidence="6">B47_G16</strain>
    </source>
</reference>
<evidence type="ECO:0000313" key="7">
    <source>
        <dbReference type="Proteomes" id="UP000279422"/>
    </source>
</evidence>
<dbReference type="Pfam" id="PF25137">
    <property type="entry name" value="ADH_Fe_C"/>
    <property type="match status" value="1"/>
</dbReference>
<evidence type="ECO:0000256" key="1">
    <source>
        <dbReference type="ARBA" id="ARBA00007358"/>
    </source>
</evidence>
<keyword evidence="3" id="KW-0520">NAD</keyword>
<evidence type="ECO:0000256" key="3">
    <source>
        <dbReference type="ARBA" id="ARBA00023027"/>
    </source>
</evidence>
<dbReference type="SUPFAM" id="SSF56796">
    <property type="entry name" value="Dehydroquinate synthase-like"/>
    <property type="match status" value="1"/>
</dbReference>
<dbReference type="CDD" id="cd08551">
    <property type="entry name" value="Fe-ADH"/>
    <property type="match status" value="1"/>
</dbReference>
<proteinExistence type="inferred from homology"/>
<dbReference type="AlphaFoldDB" id="A0A497E5Z8"/>
<dbReference type="Gene3D" id="1.20.1090.10">
    <property type="entry name" value="Dehydroquinate synthase-like - alpha domain"/>
    <property type="match status" value="1"/>
</dbReference>
<organism evidence="6 7">
    <name type="scientific">Aerophobetes bacterium</name>
    <dbReference type="NCBI Taxonomy" id="2030807"/>
    <lineage>
        <taxon>Bacteria</taxon>
        <taxon>Candidatus Aerophobota</taxon>
    </lineage>
</organism>
<dbReference type="InterPro" id="IPR018211">
    <property type="entry name" value="ADH_Fe_CS"/>
</dbReference>
<accession>A0A497E5Z8</accession>
<dbReference type="InterPro" id="IPR056798">
    <property type="entry name" value="ADH_Fe_C"/>
</dbReference>
<gene>
    <name evidence="6" type="ORF">DRJ00_01580</name>
</gene>
<dbReference type="GO" id="GO:0004022">
    <property type="term" value="F:alcohol dehydrogenase (NAD+) activity"/>
    <property type="evidence" value="ECO:0007669"/>
    <property type="project" value="TreeGrafter"/>
</dbReference>
<comment type="similarity">
    <text evidence="1">Belongs to the iron-containing alcohol dehydrogenase family.</text>
</comment>
<evidence type="ECO:0000256" key="2">
    <source>
        <dbReference type="ARBA" id="ARBA00023002"/>
    </source>
</evidence>
<dbReference type="PANTHER" id="PTHR11496:SF102">
    <property type="entry name" value="ALCOHOL DEHYDROGENASE 4"/>
    <property type="match status" value="1"/>
</dbReference>
<feature type="domain" description="Fe-containing alcohol dehydrogenase-like C-terminal" evidence="5">
    <location>
        <begin position="196"/>
        <end position="392"/>
    </location>
</feature>
<dbReference type="FunFam" id="1.20.1090.10:FF:000001">
    <property type="entry name" value="Aldehyde-alcohol dehydrogenase"/>
    <property type="match status" value="1"/>
</dbReference>
<dbReference type="Pfam" id="PF00465">
    <property type="entry name" value="Fe-ADH"/>
    <property type="match status" value="1"/>
</dbReference>
<name>A0A497E5Z8_UNCAE</name>
<sequence length="397" mass="43535">MIGEKKMQEFEFYLPTKIYFGEGVIKKAGQEARRFGQRALVVTGKSSAKKTGALQKVEISLKEAGVEMVLFEGVEPNPSLKTAESGAELAKEKRCQVVIGLGGGSPMDAAKAVAVLSTNPAPADQYLGRNRVKEPPLPIIEIPTTAGTGSEVTPYAVLTEIKKEGSRKKILTDHLIFPKVALVDPELTLSLPGSITADTGVDALSHAIEGYIANNSQPISDLLALKAIKLLVHHLPKVMDNPEDIKARSYVLYASLLAGMVIAQTGTILVHGMGYRITSDFGLPHGRANGLLLPWVCEFNLTERYDKFALLAESLGEEVKNLSKEEAAKKAIRGIQRLLRELGMPENLKDRKIKEETIREFAEEIMQDERKLANNPRRATLEDIIKIYKRALRGEIS</sequence>
<dbReference type="InterPro" id="IPR039697">
    <property type="entry name" value="Alcohol_dehydrogenase_Fe"/>
</dbReference>
<feature type="domain" description="Alcohol dehydrogenase iron-type/glycerol dehydrogenase GldA" evidence="4">
    <location>
        <begin position="15"/>
        <end position="185"/>
    </location>
</feature>
<dbReference type="GO" id="GO:0046872">
    <property type="term" value="F:metal ion binding"/>
    <property type="evidence" value="ECO:0007669"/>
    <property type="project" value="InterPro"/>
</dbReference>
<evidence type="ECO:0000259" key="5">
    <source>
        <dbReference type="Pfam" id="PF25137"/>
    </source>
</evidence>
<dbReference type="PANTHER" id="PTHR11496">
    <property type="entry name" value="ALCOHOL DEHYDROGENASE"/>
    <property type="match status" value="1"/>
</dbReference>
<comment type="caution">
    <text evidence="6">The sequence shown here is derived from an EMBL/GenBank/DDBJ whole genome shotgun (WGS) entry which is preliminary data.</text>
</comment>
<protein>
    <submittedName>
        <fullName evidence="6">Alcohol dehydrogenase</fullName>
    </submittedName>
</protein>
<dbReference type="FunFam" id="3.40.50.1970:FF:000003">
    <property type="entry name" value="Alcohol dehydrogenase, iron-containing"/>
    <property type="match status" value="1"/>
</dbReference>
<keyword evidence="2" id="KW-0560">Oxidoreductase</keyword>
<evidence type="ECO:0000259" key="4">
    <source>
        <dbReference type="Pfam" id="PF00465"/>
    </source>
</evidence>
<dbReference type="EMBL" id="QMPZ01000009">
    <property type="protein sequence ID" value="RLE10402.1"/>
    <property type="molecule type" value="Genomic_DNA"/>
</dbReference>
<dbReference type="InterPro" id="IPR001670">
    <property type="entry name" value="ADH_Fe/GldA"/>
</dbReference>